<proteinExistence type="predicted"/>
<protein>
    <submittedName>
        <fullName evidence="4">Integrase</fullName>
    </submittedName>
</protein>
<accession>A0A0V8CVA9</accession>
<dbReference type="InterPro" id="IPR004107">
    <property type="entry name" value="Integrase_SAM-like_N"/>
</dbReference>
<dbReference type="SUPFAM" id="SSF56349">
    <property type="entry name" value="DNA breaking-rejoining enzymes"/>
    <property type="match status" value="1"/>
</dbReference>
<feature type="domain" description="Integrase SAM-like N-terminal" evidence="3">
    <location>
        <begin position="59"/>
        <end position="103"/>
    </location>
</feature>
<evidence type="ECO:0000313" key="5">
    <source>
        <dbReference type="Proteomes" id="UP000054230"/>
    </source>
</evidence>
<keyword evidence="2" id="KW-0472">Membrane</keyword>
<dbReference type="EMBL" id="LKLP01000129">
    <property type="protein sequence ID" value="KSU05207.1"/>
    <property type="molecule type" value="Genomic_DNA"/>
</dbReference>
<organism evidence="4 5">
    <name type="scientific">Lactococcus lactis subsp. lactis</name>
    <name type="common">Streptococcus lactis</name>
    <dbReference type="NCBI Taxonomy" id="1360"/>
    <lineage>
        <taxon>Bacteria</taxon>
        <taxon>Bacillati</taxon>
        <taxon>Bacillota</taxon>
        <taxon>Bacilli</taxon>
        <taxon>Lactobacillales</taxon>
        <taxon>Streptococcaceae</taxon>
        <taxon>Lactococcus</taxon>
    </lineage>
</organism>
<evidence type="ECO:0000256" key="1">
    <source>
        <dbReference type="ARBA" id="ARBA00023125"/>
    </source>
</evidence>
<dbReference type="Pfam" id="PF14659">
    <property type="entry name" value="Phage_int_SAM_3"/>
    <property type="match status" value="1"/>
</dbReference>
<dbReference type="GO" id="GO:0003677">
    <property type="term" value="F:DNA binding"/>
    <property type="evidence" value="ECO:0007669"/>
    <property type="project" value="UniProtKB-KW"/>
</dbReference>
<keyword evidence="1" id="KW-0238">DNA-binding</keyword>
<dbReference type="AlphaFoldDB" id="A0A0V8CVA9"/>
<dbReference type="GO" id="GO:0015074">
    <property type="term" value="P:DNA integration"/>
    <property type="evidence" value="ECO:0007669"/>
    <property type="project" value="InterPro"/>
</dbReference>
<sequence length="188" mass="22303">MATIIKRGNSYRAEISNYKHGVNNRITKTFKTKSEAKRWAMQNEIAKGDGIDLARRQDTFSTFYENWVYIVKKNDVRPATFVNYTRTIPIVKKLFKDIKLNDLVVQMKIDEYGETHSRKTTTELLLKLRTSLRYAYGRNLLVSDFAGLVKTHGKELEKKIKHYLFLILRNYVLISFKIIIRSFMLWYY</sequence>
<feature type="transmembrane region" description="Helical" evidence="2">
    <location>
        <begin position="163"/>
        <end position="187"/>
    </location>
</feature>
<comment type="caution">
    <text evidence="4">The sequence shown here is derived from an EMBL/GenBank/DDBJ whole genome shotgun (WGS) entry which is preliminary data.</text>
</comment>
<dbReference type="Gene3D" id="1.10.150.130">
    <property type="match status" value="1"/>
</dbReference>
<reference evidence="5" key="1">
    <citation type="submission" date="2015-10" db="EMBL/GenBank/DDBJ databases">
        <title>Draft Genome Sequences of 11 Lactococcus lactis subspecies cremoris strains.</title>
        <authorList>
            <person name="Wels M."/>
            <person name="Backus L."/>
            <person name="Boekhorst J."/>
            <person name="Dijkstra A."/>
            <person name="Beerthuizen M."/>
            <person name="Kelly W."/>
            <person name="Siezen R."/>
            <person name="Bachmann H."/>
            <person name="Van Hijum S."/>
        </authorList>
    </citation>
    <scope>NUCLEOTIDE SEQUENCE [LARGE SCALE GENOMIC DNA]</scope>
    <source>
        <strain evidence="5">LMG8520</strain>
    </source>
</reference>
<evidence type="ECO:0000256" key="2">
    <source>
        <dbReference type="SAM" id="Phobius"/>
    </source>
</evidence>
<dbReference type="InterPro" id="IPR011010">
    <property type="entry name" value="DNA_brk_join_enz"/>
</dbReference>
<evidence type="ECO:0000313" key="4">
    <source>
        <dbReference type="EMBL" id="KSU05207.1"/>
    </source>
</evidence>
<dbReference type="PATRIC" id="fig|1360.106.peg.2173"/>
<name>A0A0V8CVA9_LACLL</name>
<evidence type="ECO:0000259" key="3">
    <source>
        <dbReference type="Pfam" id="PF14659"/>
    </source>
</evidence>
<dbReference type="InterPro" id="IPR010998">
    <property type="entry name" value="Integrase_recombinase_N"/>
</dbReference>
<dbReference type="Proteomes" id="UP000054230">
    <property type="component" value="Unassembled WGS sequence"/>
</dbReference>
<gene>
    <name evidence="4" type="ORF">LMG8520_2599</name>
</gene>
<keyword evidence="2" id="KW-1133">Transmembrane helix</keyword>
<keyword evidence="2" id="KW-0812">Transmembrane</keyword>